<feature type="compositionally biased region" description="Low complexity" evidence="1">
    <location>
        <begin position="430"/>
        <end position="441"/>
    </location>
</feature>
<sequence length="584" mass="62056">MATPTSRSGTTTPLVDQASGYLLLTIEHAAVKQAMVLARGQMRLECVSLPIPAEIGRQTANPFAPSPSDPPIPTHDFWLVLHVGATFEMALVPGEMLQPQQVDKDGISYIVPSPQVPNASLLITLPLPNSLADMENLESLEVLLRQYRCIGAEVTALTNVAAPSKSASGAPASSPPLAPEELRGKLVIINEDNGEIIGEMDQTLDLEEDRKLAGTDKNKPVMLDFGSSVDGSDCLTVKVKTIPQAELADDALLRGAHNISRGILSFGAWSSRQMMSGADLYIKNSTPRAEPVRFSPETKESFMKAHRATIKTAVVTKTTIKKIQGAVSTVAEKTYTHGIQPAVDTYRRNTEAPPIPPRHQKTNGPPPIPAKPSYLAPASGNRPPPVTSPKSHTVAVPIQTETLLAETSNYNAPPTYSDHSVLEDGRYHDSPSSSRPQTPGTGPTPPKRKLLSRLLLAGEVVLTSLEATAHDLINNGTLAAHKYGPDAGEATALVGGSVKNVAVVYIDVAGVGRRALLKSTAKGFVKARLNDGETIRLQAEGSGDVKAGEVEKEANGEIVVGMQEIGKSSALETRGAEKSGLTRR</sequence>
<feature type="compositionally biased region" description="Polar residues" evidence="1">
    <location>
        <begin position="407"/>
        <end position="418"/>
    </location>
</feature>
<evidence type="ECO:0000256" key="1">
    <source>
        <dbReference type="SAM" id="MobiDB-lite"/>
    </source>
</evidence>
<dbReference type="InterPro" id="IPR045036">
    <property type="entry name" value="Spartin-like"/>
</dbReference>
<dbReference type="GO" id="GO:0051301">
    <property type="term" value="P:cell division"/>
    <property type="evidence" value="ECO:0007669"/>
    <property type="project" value="TreeGrafter"/>
</dbReference>
<dbReference type="Pfam" id="PF06911">
    <property type="entry name" value="Senescence"/>
    <property type="match status" value="2"/>
</dbReference>
<dbReference type="GeneID" id="43586510"/>
<feature type="domain" description="Senescence" evidence="2">
    <location>
        <begin position="447"/>
        <end position="522"/>
    </location>
</feature>
<evidence type="ECO:0000313" key="3">
    <source>
        <dbReference type="EMBL" id="WWD17229.1"/>
    </source>
</evidence>
<organism evidence="3 4">
    <name type="scientific">Kwoniella shandongensis</name>
    <dbReference type="NCBI Taxonomy" id="1734106"/>
    <lineage>
        <taxon>Eukaryota</taxon>
        <taxon>Fungi</taxon>
        <taxon>Dikarya</taxon>
        <taxon>Basidiomycota</taxon>
        <taxon>Agaricomycotina</taxon>
        <taxon>Tremellomycetes</taxon>
        <taxon>Tremellales</taxon>
        <taxon>Cryptococcaceae</taxon>
        <taxon>Kwoniella</taxon>
    </lineage>
</organism>
<reference evidence="3" key="2">
    <citation type="submission" date="2024-01" db="EMBL/GenBank/DDBJ databases">
        <title>Comparative genomics of Cryptococcus and Kwoniella reveals pathogenesis evolution and contrasting modes of karyotype evolution via chromosome fusion or intercentromeric recombination.</title>
        <authorList>
            <person name="Coelho M.A."/>
            <person name="David-Palma M."/>
            <person name="Shea T."/>
            <person name="Bowers K."/>
            <person name="McGinley-Smith S."/>
            <person name="Mohammad A.W."/>
            <person name="Gnirke A."/>
            <person name="Yurkov A.M."/>
            <person name="Nowrousian M."/>
            <person name="Sun S."/>
            <person name="Cuomo C.A."/>
            <person name="Heitman J."/>
        </authorList>
    </citation>
    <scope>NUCLEOTIDE SEQUENCE</scope>
    <source>
        <strain evidence="3">CBS 12478</strain>
    </source>
</reference>
<evidence type="ECO:0000259" key="2">
    <source>
        <dbReference type="Pfam" id="PF06911"/>
    </source>
</evidence>
<dbReference type="PANTHER" id="PTHR21068">
    <property type="entry name" value="SPARTIN"/>
    <property type="match status" value="1"/>
</dbReference>
<dbReference type="Proteomes" id="UP000322225">
    <property type="component" value="Chromosome 3"/>
</dbReference>
<accession>A0AAJ8LI74</accession>
<feature type="region of interest" description="Disordered" evidence="1">
    <location>
        <begin position="407"/>
        <end position="448"/>
    </location>
</feature>
<evidence type="ECO:0000313" key="4">
    <source>
        <dbReference type="Proteomes" id="UP000322225"/>
    </source>
</evidence>
<feature type="domain" description="Senescence" evidence="2">
    <location>
        <begin position="251"/>
        <end position="336"/>
    </location>
</feature>
<keyword evidence="4" id="KW-1185">Reference proteome</keyword>
<dbReference type="InterPro" id="IPR009686">
    <property type="entry name" value="Senescence/spartin_C"/>
</dbReference>
<feature type="compositionally biased region" description="Basic and acidic residues" evidence="1">
    <location>
        <begin position="420"/>
        <end position="429"/>
    </location>
</feature>
<dbReference type="KEGG" id="ksn:43586510"/>
<feature type="region of interest" description="Disordered" evidence="1">
    <location>
        <begin position="340"/>
        <end position="393"/>
    </location>
</feature>
<dbReference type="PANTHER" id="PTHR21068:SF43">
    <property type="entry name" value="SPARTIN"/>
    <property type="match status" value="1"/>
</dbReference>
<dbReference type="GO" id="GO:0005886">
    <property type="term" value="C:plasma membrane"/>
    <property type="evidence" value="ECO:0007669"/>
    <property type="project" value="TreeGrafter"/>
</dbReference>
<reference evidence="3" key="1">
    <citation type="submission" date="2017-08" db="EMBL/GenBank/DDBJ databases">
        <authorList>
            <person name="Cuomo C."/>
            <person name="Billmyre B."/>
            <person name="Heitman J."/>
        </authorList>
    </citation>
    <scope>NUCLEOTIDE SEQUENCE</scope>
    <source>
        <strain evidence="3">CBS 12478</strain>
    </source>
</reference>
<protein>
    <recommendedName>
        <fullName evidence="2">Senescence domain-containing protein</fullName>
    </recommendedName>
</protein>
<dbReference type="RefSeq" id="XP_065823103.1">
    <property type="nucleotide sequence ID" value="XM_065967031.1"/>
</dbReference>
<gene>
    <name evidence="3" type="ORF">CI109_101667</name>
</gene>
<dbReference type="EMBL" id="CP144053">
    <property type="protein sequence ID" value="WWD17229.1"/>
    <property type="molecule type" value="Genomic_DNA"/>
</dbReference>
<name>A0AAJ8LI74_9TREE</name>
<dbReference type="AlphaFoldDB" id="A0AAJ8LI74"/>
<proteinExistence type="predicted"/>